<evidence type="ECO:0000256" key="11">
    <source>
        <dbReference type="ARBA" id="ARBA00045980"/>
    </source>
</evidence>
<dbReference type="GO" id="GO:0005634">
    <property type="term" value="C:nucleus"/>
    <property type="evidence" value="ECO:0007669"/>
    <property type="project" value="TreeGrafter"/>
</dbReference>
<evidence type="ECO:0000256" key="3">
    <source>
        <dbReference type="ARBA" id="ARBA00009519"/>
    </source>
</evidence>
<comment type="catalytic activity">
    <reaction evidence="1 13">
        <text>L-glutamyl-[protein] + S-adenosyl-L-methionine = [protein]-L-glutamate 5-O-methyl ester + S-adenosyl-L-homocysteine</text>
        <dbReference type="Rhea" id="RHEA:24452"/>
        <dbReference type="Rhea" id="RHEA-COMP:10208"/>
        <dbReference type="Rhea" id="RHEA-COMP:10311"/>
        <dbReference type="ChEBI" id="CHEBI:29973"/>
        <dbReference type="ChEBI" id="CHEBI:57856"/>
        <dbReference type="ChEBI" id="CHEBI:59789"/>
        <dbReference type="ChEBI" id="CHEBI:82795"/>
    </reaction>
</comment>
<comment type="catalytic activity">
    <reaction evidence="12 13">
        <text>beta-D-fructose 6-phosphate = dihydroxyacetone + D-glyceraldehyde 3-phosphate</text>
        <dbReference type="Rhea" id="RHEA:28002"/>
        <dbReference type="ChEBI" id="CHEBI:16016"/>
        <dbReference type="ChEBI" id="CHEBI:57634"/>
        <dbReference type="ChEBI" id="CHEBI:59776"/>
    </reaction>
</comment>
<evidence type="ECO:0000256" key="4">
    <source>
        <dbReference type="ARBA" id="ARBA00022596"/>
    </source>
</evidence>
<dbReference type="FunFam" id="3.40.50.10880:FF:000002">
    <property type="entry name" value="Acidic residue methyltransferase 1"/>
    <property type="match status" value="1"/>
</dbReference>
<dbReference type="EC" id="2.1.1.-" evidence="13"/>
<dbReference type="Gene3D" id="1.20.930.60">
    <property type="match status" value="1"/>
</dbReference>
<name>A0AAV3ASF2_PYXAD</name>
<comment type="caution">
    <text evidence="15">The sequence shown here is derived from an EMBL/GenBank/DDBJ whole genome shotgun (WGS) entry which is preliminary data.</text>
</comment>
<dbReference type="PANTHER" id="PTHR12260">
    <property type="entry name" value="DAMAGE-CONTROL PHOSPHATASE ARMT1"/>
    <property type="match status" value="1"/>
</dbReference>
<evidence type="ECO:0000313" key="16">
    <source>
        <dbReference type="Proteomes" id="UP001181693"/>
    </source>
</evidence>
<comment type="catalytic activity">
    <reaction evidence="2 13">
        <text>beta-D-fructose 1-phosphate + H2O = D-fructose + phosphate</text>
        <dbReference type="Rhea" id="RHEA:35603"/>
        <dbReference type="ChEBI" id="CHEBI:15377"/>
        <dbReference type="ChEBI" id="CHEBI:37721"/>
        <dbReference type="ChEBI" id="CHEBI:43474"/>
        <dbReference type="ChEBI" id="CHEBI:138881"/>
    </reaction>
</comment>
<evidence type="ECO:0000256" key="12">
    <source>
        <dbReference type="ARBA" id="ARBA00048809"/>
    </source>
</evidence>
<evidence type="ECO:0000256" key="1">
    <source>
        <dbReference type="ARBA" id="ARBA00000807"/>
    </source>
</evidence>
<reference evidence="15" key="1">
    <citation type="thesis" date="2020" institute="ProQuest LLC" country="789 East Eisenhower Parkway, Ann Arbor, MI, USA">
        <title>Comparative Genomics and Chromosome Evolution.</title>
        <authorList>
            <person name="Mudd A.B."/>
        </authorList>
    </citation>
    <scope>NUCLEOTIDE SEQUENCE</scope>
    <source>
        <strain evidence="15">1538</strain>
        <tissue evidence="15">Blood</tissue>
    </source>
</reference>
<evidence type="ECO:0000313" key="15">
    <source>
        <dbReference type="EMBL" id="DBA30499.1"/>
    </source>
</evidence>
<dbReference type="InterPro" id="IPR002791">
    <property type="entry name" value="ARMT1-like_metal-bd"/>
</dbReference>
<dbReference type="GO" id="GO:0046872">
    <property type="term" value="F:metal ion binding"/>
    <property type="evidence" value="ECO:0007669"/>
    <property type="project" value="UniProtKB-UniRule"/>
</dbReference>
<keyword evidence="16" id="KW-1185">Reference proteome</keyword>
<comment type="similarity">
    <text evidence="3 13">Belongs to the damage-control phosphatase family. Sugar phosphate phosphatase III subfamily.</text>
</comment>
<keyword evidence="7" id="KW-0949">S-adenosyl-L-methionine</keyword>
<evidence type="ECO:0000256" key="10">
    <source>
        <dbReference type="ARBA" id="ARBA00023211"/>
    </source>
</evidence>
<comment type="cofactor">
    <cofactor evidence="13">
        <name>Mn(2+)</name>
        <dbReference type="ChEBI" id="CHEBI:29035"/>
    </cofactor>
    <cofactor evidence="13">
        <name>Ni(2+)</name>
        <dbReference type="ChEBI" id="CHEBI:49786"/>
    </cofactor>
</comment>
<organism evidence="15 16">
    <name type="scientific">Pyxicephalus adspersus</name>
    <name type="common">African bullfrog</name>
    <dbReference type="NCBI Taxonomy" id="30357"/>
    <lineage>
        <taxon>Eukaryota</taxon>
        <taxon>Metazoa</taxon>
        <taxon>Chordata</taxon>
        <taxon>Craniata</taxon>
        <taxon>Vertebrata</taxon>
        <taxon>Euteleostomi</taxon>
        <taxon>Amphibia</taxon>
        <taxon>Batrachia</taxon>
        <taxon>Anura</taxon>
        <taxon>Neobatrachia</taxon>
        <taxon>Ranoidea</taxon>
        <taxon>Pyxicephalidae</taxon>
        <taxon>Pyxicephalinae</taxon>
        <taxon>Pyxicephalus</taxon>
    </lineage>
</organism>
<dbReference type="GO" id="GO:0016791">
    <property type="term" value="F:phosphatase activity"/>
    <property type="evidence" value="ECO:0007669"/>
    <property type="project" value="TreeGrafter"/>
</dbReference>
<dbReference type="GO" id="GO:0032259">
    <property type="term" value="P:methylation"/>
    <property type="evidence" value="ECO:0007669"/>
    <property type="project" value="UniProtKB-KW"/>
</dbReference>
<dbReference type="EC" id="3.1.3.-" evidence="13"/>
<evidence type="ECO:0000256" key="13">
    <source>
        <dbReference type="RuleBase" id="RU367030"/>
    </source>
</evidence>
<proteinExistence type="inferred from homology"/>
<dbReference type="InterPro" id="IPR039763">
    <property type="entry name" value="ARMT1"/>
</dbReference>
<keyword evidence="10 13" id="KW-0464">Manganese</keyword>
<dbReference type="FunFam" id="1.20.930.60:FF:000001">
    <property type="entry name" value="protein-glutamate O-methyltransferase isoform X1"/>
    <property type="match status" value="1"/>
</dbReference>
<evidence type="ECO:0000259" key="14">
    <source>
        <dbReference type="Pfam" id="PF01937"/>
    </source>
</evidence>
<dbReference type="GO" id="GO:0051998">
    <property type="term" value="F:protein carboxyl O-methyltransferase activity"/>
    <property type="evidence" value="ECO:0007669"/>
    <property type="project" value="UniProtKB-UniRule"/>
</dbReference>
<feature type="domain" description="Damage-control phosphatase ARMT1-like metal-binding" evidence="14">
    <location>
        <begin position="19"/>
        <end position="416"/>
    </location>
</feature>
<dbReference type="GO" id="GO:0006974">
    <property type="term" value="P:DNA damage response"/>
    <property type="evidence" value="ECO:0007669"/>
    <property type="project" value="TreeGrafter"/>
</dbReference>
<dbReference type="InterPro" id="IPR036075">
    <property type="entry name" value="ARMT-1-like_metal-bd_sf"/>
</dbReference>
<evidence type="ECO:0000256" key="5">
    <source>
        <dbReference type="ARBA" id="ARBA00022603"/>
    </source>
</evidence>
<evidence type="ECO:0000256" key="6">
    <source>
        <dbReference type="ARBA" id="ARBA00022679"/>
    </source>
</evidence>
<keyword evidence="9 13" id="KW-0378">Hydrolase</keyword>
<evidence type="ECO:0000256" key="7">
    <source>
        <dbReference type="ARBA" id="ARBA00022691"/>
    </source>
</evidence>
<gene>
    <name evidence="15" type="ORF">GDO54_006466</name>
</gene>
<comment type="function">
    <text evidence="11 13">Metal-dependent phosphatase that shows phosphatase activity against several substrates, including fructose-1-phosphate and fructose-6-phosphate. Its preference for fructose-1-phosphate, a strong glycating agent that causes DNA damage rather than a canonical yeast metabolite, suggests a damage-control function in hexose phosphate metabolism. Has also been shown to have O-methyltransferase activity that methylates glutamate residues of target proteins to form gamma-glutamyl methyl ester residues. Possibly methylates PCNA, suggesting it is involved in the DNA damage response.</text>
</comment>
<dbReference type="Pfam" id="PF01937">
    <property type="entry name" value="ARMT1-like_dom"/>
    <property type="match status" value="1"/>
</dbReference>
<keyword evidence="5 13" id="KW-0489">Methyltransferase</keyword>
<dbReference type="Proteomes" id="UP001181693">
    <property type="component" value="Unassembled WGS sequence"/>
</dbReference>
<accession>A0AAV3ASF2</accession>
<comment type="domain">
    <text evidence="13">Subfamily III proteins have a conserved RTxK motif about 40-50 residues from the C-terminus; the threonine may be replaced by serine or cysteine.</text>
</comment>
<evidence type="ECO:0000256" key="2">
    <source>
        <dbReference type="ARBA" id="ARBA00001326"/>
    </source>
</evidence>
<dbReference type="SUPFAM" id="SSF111321">
    <property type="entry name" value="AF1104-like"/>
    <property type="match status" value="1"/>
</dbReference>
<dbReference type="PANTHER" id="PTHR12260:SF6">
    <property type="entry name" value="DAMAGE-CONTROL PHOSPHATASE ARMT1"/>
    <property type="match status" value="1"/>
</dbReference>
<sequence>MQTPSPLCAIDDESFAYETLKERMPHIVAKAVDVLCRHRQKLADKHGQEGMEAAKKAIGCYSKLKHEFHANKPLIPLTDNGPDVEIWNQYLEYQKTLLPDDANPKWTVCPWLFVECYLYRRVQEAMLISPPISYFDVFSELKNENLFRSQEAIIALCIHLHDLKKNLGSLNPEQRQEEFYRFLQVSLWANKCDLSIFWDEESHQKSSILDALDSLKRYIVVNDMEPMCATLMSKQIVGAAKMAKARVDIVLDNAGYELITDFVLADAILTLEMATEVHFHGKSFPWFVSDATKNDFDFAIQQTVGSHHKGISKCGQAWKKYLKKGTWVYHDNMFWTLPHEFWRMEEVAPDLYAELKKSDLILFKGDLNFRKLVGDRKWEFCTPFGQALKRFRPAPLCSIRTLKSDVQVGFEPRVEERLNRLEPDWMVIGKFGAIQFISF</sequence>
<evidence type="ECO:0000256" key="9">
    <source>
        <dbReference type="ARBA" id="ARBA00022801"/>
    </source>
</evidence>
<dbReference type="AlphaFoldDB" id="A0AAV3ASF2"/>
<protein>
    <recommendedName>
        <fullName evidence="13">Sugar phosphate phosphatase</fullName>
        <ecNumber evidence="13">2.1.1.-</ecNumber>
        <ecNumber evidence="13">3.1.3.-</ecNumber>
    </recommendedName>
</protein>
<dbReference type="Gene3D" id="3.40.50.10880">
    <property type="entry name" value="Uncharacterised protein PF01937, DUF89, domain 3"/>
    <property type="match status" value="1"/>
</dbReference>
<evidence type="ECO:0000256" key="8">
    <source>
        <dbReference type="ARBA" id="ARBA00022723"/>
    </source>
</evidence>
<keyword evidence="6" id="KW-0808">Transferase</keyword>
<dbReference type="EMBL" id="DYDO01000002">
    <property type="protein sequence ID" value="DBA30499.1"/>
    <property type="molecule type" value="Genomic_DNA"/>
</dbReference>
<keyword evidence="8 13" id="KW-0479">Metal-binding</keyword>
<keyword evidence="4" id="KW-0533">Nickel</keyword>